<organism evidence="2 3">
    <name type="scientific">Nocardia huaxiensis</name>
    <dbReference type="NCBI Taxonomy" id="2755382"/>
    <lineage>
        <taxon>Bacteria</taxon>
        <taxon>Bacillati</taxon>
        <taxon>Actinomycetota</taxon>
        <taxon>Actinomycetes</taxon>
        <taxon>Mycobacteriales</taxon>
        <taxon>Nocardiaceae</taxon>
        <taxon>Nocardia</taxon>
    </lineage>
</organism>
<evidence type="ECO:0000313" key="3">
    <source>
        <dbReference type="Proteomes" id="UP000515512"/>
    </source>
</evidence>
<dbReference type="AlphaFoldDB" id="A0A7D6ZFC6"/>
<name>A0A7D6ZFC6_9NOCA</name>
<dbReference type="EMBL" id="CP059399">
    <property type="protein sequence ID" value="QLY28600.1"/>
    <property type="molecule type" value="Genomic_DNA"/>
</dbReference>
<accession>A0A7D6ZFC6</accession>
<reference evidence="2 3" key="1">
    <citation type="submission" date="2020-07" db="EMBL/GenBank/DDBJ databases">
        <authorList>
            <person name="Zhuang K."/>
            <person name="Ran Y."/>
        </authorList>
    </citation>
    <scope>NUCLEOTIDE SEQUENCE [LARGE SCALE GENOMIC DNA]</scope>
    <source>
        <strain evidence="2 3">WCH-YHL-001</strain>
    </source>
</reference>
<evidence type="ECO:0000256" key="1">
    <source>
        <dbReference type="SAM" id="Phobius"/>
    </source>
</evidence>
<dbReference type="Proteomes" id="UP000515512">
    <property type="component" value="Chromosome"/>
</dbReference>
<protein>
    <submittedName>
        <fullName evidence="2">Uncharacterized protein</fullName>
    </submittedName>
</protein>
<feature type="transmembrane region" description="Helical" evidence="1">
    <location>
        <begin position="28"/>
        <end position="47"/>
    </location>
</feature>
<keyword evidence="3" id="KW-1185">Reference proteome</keyword>
<dbReference type="RefSeq" id="WP_181579806.1">
    <property type="nucleotide sequence ID" value="NZ_CP059399.1"/>
</dbReference>
<keyword evidence="1" id="KW-1133">Transmembrane helix</keyword>
<gene>
    <name evidence="2" type="ORF">H0264_25070</name>
</gene>
<keyword evidence="1" id="KW-0812">Transmembrane</keyword>
<evidence type="ECO:0000313" key="2">
    <source>
        <dbReference type="EMBL" id="QLY28600.1"/>
    </source>
</evidence>
<keyword evidence="1" id="KW-0472">Membrane</keyword>
<proteinExistence type="predicted"/>
<sequence>MTVRHAPLFVLALPLVMCGLVLAGAPAVTLLFALMFAAVPVLGLLLLPADRPRRPRIIEETSW</sequence>
<dbReference type="KEGG" id="nhu:H0264_25070"/>